<name>A0A0H3BKZ3_TREPS</name>
<dbReference type="RefSeq" id="WP_010882106.1">
    <property type="nucleotide sequence ID" value="NC_010741.1"/>
</dbReference>
<evidence type="ECO:0000313" key="1">
    <source>
        <dbReference type="EMBL" id="ACD71079.1"/>
    </source>
</evidence>
<accession>A0A0H3BKZ3</accession>
<dbReference type="AlphaFoldDB" id="A0A0H3BKZ3"/>
<reference evidence="1 2" key="1">
    <citation type="journal article" date="2008" name="BMC Microbiol.">
        <title>Complete genome sequence of Treponema pallidum ssp. pallidum strain SS14 determined with oligonucleotide arrays.</title>
        <authorList>
            <person name="Matejkova P."/>
            <person name="Strouhal M."/>
            <person name="Smajs D."/>
            <person name="Norris S.J."/>
            <person name="Palzkill T."/>
            <person name="Petrosino J.F."/>
            <person name="Sodergren E."/>
            <person name="Norton J.E."/>
            <person name="Singh J."/>
            <person name="Richmond T.A."/>
            <person name="Molla M.N."/>
            <person name="Albert T.J."/>
            <person name="Weinstock G.M."/>
        </authorList>
    </citation>
    <scope>NUCLEOTIDE SEQUENCE [LARGE SCALE GENOMIC DNA]</scope>
    <source>
        <strain evidence="1 2">SS14</strain>
    </source>
</reference>
<dbReference type="EMBL" id="CP000805">
    <property type="protein sequence ID" value="ACD71079.1"/>
    <property type="molecule type" value="Genomic_DNA"/>
</dbReference>
<proteinExistence type="predicted"/>
<organism evidence="1 2">
    <name type="scientific">Treponema pallidum subsp. pallidum (strain SS14)</name>
    <dbReference type="NCBI Taxonomy" id="455434"/>
    <lineage>
        <taxon>Bacteria</taxon>
        <taxon>Pseudomonadati</taxon>
        <taxon>Spirochaetota</taxon>
        <taxon>Spirochaetia</taxon>
        <taxon>Spirochaetales</taxon>
        <taxon>Treponemataceae</taxon>
        <taxon>Treponema</taxon>
    </lineage>
</organism>
<dbReference type="KEGG" id="tpp:TPASS_0661"/>
<dbReference type="SMR" id="A0A0H3BKZ3"/>
<sequence>MDRERALHRAGQVEAILVAQIELVGQVIQVQRSVYESLRTRAWEHVESFVSRAQALSREFLHLDKRCFLLLQEVRPYGDAPVDFDSFFAYLRRADVNVHDAVVALYRTLRSKVASSKNEHDAIQHYLTHARGLAHALVSALTCEQQGSSYTKDGCPVRCAPGSLVFDRVL</sequence>
<dbReference type="PATRIC" id="fig|455434.6.peg.654"/>
<protein>
    <submittedName>
        <fullName evidence="1">Uncharacterized protein</fullName>
    </submittedName>
</protein>
<gene>
    <name evidence="1" type="ordered locus">TPASS_0661</name>
</gene>
<dbReference type="Proteomes" id="UP000001202">
    <property type="component" value="Chromosome"/>
</dbReference>
<dbReference type="GeneID" id="93876428"/>
<evidence type="ECO:0000313" key="2">
    <source>
        <dbReference type="Proteomes" id="UP000001202"/>
    </source>
</evidence>